<dbReference type="GO" id="GO:0004519">
    <property type="term" value="F:endonuclease activity"/>
    <property type="evidence" value="ECO:0007669"/>
    <property type="project" value="UniProtKB-KW"/>
</dbReference>
<name>A0A1Y0L9U2_TATCI</name>
<evidence type="ECO:0000256" key="5">
    <source>
        <dbReference type="ARBA" id="ARBA00023204"/>
    </source>
</evidence>
<evidence type="ECO:0000313" key="11">
    <source>
        <dbReference type="EMBL" id="ARU94793.1"/>
    </source>
</evidence>
<keyword evidence="3" id="KW-0378">Hydrolase</keyword>
<dbReference type="GO" id="GO:0016787">
    <property type="term" value="F:hydrolase activity"/>
    <property type="evidence" value="ECO:0007669"/>
    <property type="project" value="UniProtKB-KW"/>
</dbReference>
<keyword evidence="11" id="KW-0255">Endonuclease</keyword>
<dbReference type="GO" id="GO:0006289">
    <property type="term" value="P:nucleotide-excision repair"/>
    <property type="evidence" value="ECO:0007669"/>
    <property type="project" value="InterPro"/>
</dbReference>
<reference evidence="13 14" key="1">
    <citation type="submission" date="2016-05" db="EMBL/GenBank/DDBJ databases">
        <title>Complete genome sequence of two 2,5-diketo-D-glunonic acid producing strain Tatumella citrea.</title>
        <authorList>
            <person name="Duan C."/>
            <person name="Yang J."/>
            <person name="Yang S."/>
        </authorList>
    </citation>
    <scope>NUCLEOTIDE SEQUENCE [LARGE SCALE GENOMIC DNA]</scope>
    <source>
        <strain evidence="12 13">ATCC 39140</strain>
        <strain evidence="11 14">DSM 13699</strain>
    </source>
</reference>
<dbReference type="GO" id="GO:0009432">
    <property type="term" value="P:SOS response"/>
    <property type="evidence" value="ECO:0007669"/>
    <property type="project" value="UniProtKB-KW"/>
</dbReference>
<dbReference type="Gene3D" id="3.40.1440.10">
    <property type="entry name" value="GIY-YIG endonuclease"/>
    <property type="match status" value="1"/>
</dbReference>
<dbReference type="CDD" id="cd10434">
    <property type="entry name" value="GIY-YIG_UvrC_Cho"/>
    <property type="match status" value="1"/>
</dbReference>
<proteinExistence type="predicted"/>
<evidence type="ECO:0000256" key="1">
    <source>
        <dbReference type="ARBA" id="ARBA00022763"/>
    </source>
</evidence>
<dbReference type="OrthoDB" id="9803913at2"/>
<evidence type="ECO:0000256" key="3">
    <source>
        <dbReference type="ARBA" id="ARBA00022801"/>
    </source>
</evidence>
<dbReference type="Proteomes" id="UP000195814">
    <property type="component" value="Chromosome"/>
</dbReference>
<keyword evidence="11" id="KW-0540">Nuclease</keyword>
<dbReference type="PANTHER" id="PTHR30562">
    <property type="entry name" value="UVRC/OXIDOREDUCTASE"/>
    <property type="match status" value="1"/>
</dbReference>
<evidence type="ECO:0000256" key="2">
    <source>
        <dbReference type="ARBA" id="ARBA00022769"/>
    </source>
</evidence>
<keyword evidence="13" id="KW-1185">Reference proteome</keyword>
<evidence type="ECO:0000259" key="10">
    <source>
        <dbReference type="PROSITE" id="PS50164"/>
    </source>
</evidence>
<dbReference type="PANTHER" id="PTHR30562:SF10">
    <property type="entry name" value="EXCINUCLEASE CHO"/>
    <property type="match status" value="1"/>
</dbReference>
<dbReference type="InterPro" id="IPR047296">
    <property type="entry name" value="GIY-YIG_UvrC_Cho"/>
</dbReference>
<dbReference type="GO" id="GO:0009380">
    <property type="term" value="C:excinuclease repair complex"/>
    <property type="evidence" value="ECO:0007669"/>
    <property type="project" value="TreeGrafter"/>
</dbReference>
<evidence type="ECO:0000256" key="8">
    <source>
        <dbReference type="ARBA" id="ARBA00042138"/>
    </source>
</evidence>
<dbReference type="SUPFAM" id="SSF82771">
    <property type="entry name" value="GIY-YIG endonuclease"/>
    <property type="match status" value="1"/>
</dbReference>
<keyword evidence="4" id="KW-0267">Excision nuclease</keyword>
<dbReference type="Proteomes" id="UP000195729">
    <property type="component" value="Chromosome"/>
</dbReference>
<dbReference type="EMBL" id="CP015581">
    <property type="protein sequence ID" value="ARU98831.1"/>
    <property type="molecule type" value="Genomic_DNA"/>
</dbReference>
<gene>
    <name evidence="11" type="ORF">A7K98_14110</name>
    <name evidence="12" type="ORF">A7K99_14095</name>
</gene>
<evidence type="ECO:0000313" key="13">
    <source>
        <dbReference type="Proteomes" id="UP000195729"/>
    </source>
</evidence>
<evidence type="ECO:0000256" key="4">
    <source>
        <dbReference type="ARBA" id="ARBA00022881"/>
    </source>
</evidence>
<evidence type="ECO:0000256" key="6">
    <source>
        <dbReference type="ARBA" id="ARBA00023236"/>
    </source>
</evidence>
<dbReference type="SMART" id="SM00465">
    <property type="entry name" value="GIYc"/>
    <property type="match status" value="1"/>
</dbReference>
<evidence type="ECO:0000256" key="7">
    <source>
        <dbReference type="ARBA" id="ARBA00040756"/>
    </source>
</evidence>
<dbReference type="NCBIfam" id="NF007833">
    <property type="entry name" value="PRK10545.1"/>
    <property type="match status" value="1"/>
</dbReference>
<dbReference type="RefSeq" id="WP_087489165.1">
    <property type="nucleotide sequence ID" value="NZ_CP015579.1"/>
</dbReference>
<dbReference type="PROSITE" id="PS50164">
    <property type="entry name" value="GIY_YIG"/>
    <property type="match status" value="1"/>
</dbReference>
<keyword evidence="6" id="KW-0742">SOS response</keyword>
<accession>A0A1Y0L9U2</accession>
<dbReference type="InterPro" id="IPR035901">
    <property type="entry name" value="GIY-YIG_endonuc_sf"/>
</dbReference>
<protein>
    <recommendedName>
        <fullName evidence="7">Excinuclease cho</fullName>
    </recommendedName>
    <alternativeName>
        <fullName evidence="9">Endonuclease cho</fullName>
    </alternativeName>
    <alternativeName>
        <fullName evidence="8">UvrC homolog protein</fullName>
    </alternativeName>
</protein>
<evidence type="ECO:0000313" key="12">
    <source>
        <dbReference type="EMBL" id="ARU98831.1"/>
    </source>
</evidence>
<dbReference type="KEGG" id="tci:A7K98_14110"/>
<evidence type="ECO:0000313" key="14">
    <source>
        <dbReference type="Proteomes" id="UP000195814"/>
    </source>
</evidence>
<dbReference type="EMBL" id="CP015579">
    <property type="protein sequence ID" value="ARU94793.1"/>
    <property type="molecule type" value="Genomic_DNA"/>
</dbReference>
<keyword evidence="5" id="KW-0234">DNA repair</keyword>
<feature type="domain" description="GIY-YIG" evidence="10">
    <location>
        <begin position="30"/>
        <end position="105"/>
    </location>
</feature>
<keyword evidence="2" id="KW-0228">DNA excision</keyword>
<sequence>MRNRRTDWQPEAIPFVYPHNLREEAGDVPAKPGVYFFYGESDSMPLYIGKSVNLRARLLSHFRNTDEAKLLRQTRYIRYQQTAGEIGALLLEAQLIKQLKPLFNKRLRKTRLLHTLKLTDQGVSIISLSGQEMDTADDIYGLFKNRYTALGALKEIADQHALCYGLLGIEKNPRGRACFRHALRKCSGACCGVITAEQHHAQLKQAVAALKIVCWPWPGRIALREGEKFQVIDHWVWLGEADSLTRARELYGVRDGYDIDGYKILCKPLLSGKYEIIPLNN</sequence>
<keyword evidence="1" id="KW-0227">DNA damage</keyword>
<dbReference type="InterPro" id="IPR000305">
    <property type="entry name" value="GIY-YIG_endonuc"/>
</dbReference>
<dbReference type="InterPro" id="IPR050066">
    <property type="entry name" value="UvrABC_protein_C"/>
</dbReference>
<organism evidence="11 14">
    <name type="scientific">Tatumella citrea</name>
    <name type="common">Pantoea citrea</name>
    <dbReference type="NCBI Taxonomy" id="53336"/>
    <lineage>
        <taxon>Bacteria</taxon>
        <taxon>Pseudomonadati</taxon>
        <taxon>Pseudomonadota</taxon>
        <taxon>Gammaproteobacteria</taxon>
        <taxon>Enterobacterales</taxon>
        <taxon>Erwiniaceae</taxon>
        <taxon>Tatumella</taxon>
    </lineage>
</organism>
<evidence type="ECO:0000256" key="9">
    <source>
        <dbReference type="ARBA" id="ARBA00042732"/>
    </source>
</evidence>
<dbReference type="AlphaFoldDB" id="A0A1Y0L9U2"/>